<evidence type="ECO:0000259" key="15">
    <source>
        <dbReference type="Pfam" id="PF18075"/>
    </source>
</evidence>
<evidence type="ECO:0000313" key="17">
    <source>
        <dbReference type="Proteomes" id="UP000279275"/>
    </source>
</evidence>
<evidence type="ECO:0000256" key="4">
    <source>
        <dbReference type="ARBA" id="ARBA00011160"/>
    </source>
</evidence>
<evidence type="ECO:0000259" key="14">
    <source>
        <dbReference type="Pfam" id="PF02687"/>
    </source>
</evidence>
<dbReference type="OrthoDB" id="9812531at2"/>
<evidence type="ECO:0000256" key="12">
    <source>
        <dbReference type="PIRNR" id="PIRNR003097"/>
    </source>
</evidence>
<dbReference type="PANTHER" id="PTHR47755">
    <property type="entry name" value="CELL DIVISION PROTEIN FTSX"/>
    <property type="match status" value="1"/>
</dbReference>
<evidence type="ECO:0000256" key="13">
    <source>
        <dbReference type="SAM" id="Phobius"/>
    </source>
</evidence>
<name>A0A3M2LDX3_9NOCA</name>
<gene>
    <name evidence="16" type="ORF">EBN03_02805</name>
</gene>
<keyword evidence="17" id="KW-1185">Reference proteome</keyword>
<protein>
    <recommendedName>
        <fullName evidence="5 12">Cell division protein FtsX</fullName>
    </recommendedName>
</protein>
<evidence type="ECO:0000313" key="16">
    <source>
        <dbReference type="EMBL" id="RMI35236.1"/>
    </source>
</evidence>
<evidence type="ECO:0000256" key="2">
    <source>
        <dbReference type="ARBA" id="ARBA00004651"/>
    </source>
</evidence>
<dbReference type="GO" id="GO:0005886">
    <property type="term" value="C:plasma membrane"/>
    <property type="evidence" value="ECO:0007669"/>
    <property type="project" value="UniProtKB-SubCell"/>
</dbReference>
<dbReference type="RefSeq" id="WP_122186211.1">
    <property type="nucleotide sequence ID" value="NZ_RFFH01000001.1"/>
</dbReference>
<evidence type="ECO:0000256" key="11">
    <source>
        <dbReference type="ARBA" id="ARBA00023306"/>
    </source>
</evidence>
<evidence type="ECO:0000256" key="10">
    <source>
        <dbReference type="ARBA" id="ARBA00023136"/>
    </source>
</evidence>
<feature type="transmembrane region" description="Helical" evidence="13">
    <location>
        <begin position="277"/>
        <end position="299"/>
    </location>
</feature>
<keyword evidence="8 13" id="KW-0812">Transmembrane</keyword>
<dbReference type="Gene3D" id="3.30.70.3040">
    <property type="match status" value="1"/>
</dbReference>
<sequence length="301" mass="32657">MRIGFLFTEIYTGFRRNVTMTLATVLTTMVSLIMFGGGMLAVQMTQHTESVFLGRLEVRLFLDPEVSANDPDCTLDPCKSLMADLNRQPGVTSVQFTDSAAAKKEATEVTFKDQPETAKMIQNTDFPASLRVKTTDPGQYPKLLQNYSSRPGVIQVHSDQEFVDRLVSMFDGLRNAAFGLAALMALGSLLLIANMVQVAALSRKEEVEIMRMVGATRWYTQLPFLLEVLIGAIAGSVFAALTLFAARPLIINPVLNAAVGSGVIPSLSNGDVAVTGIWMIAVGVVFAGAIGYGSLRYYVRD</sequence>
<dbReference type="Proteomes" id="UP000279275">
    <property type="component" value="Unassembled WGS sequence"/>
</dbReference>
<keyword evidence="9 13" id="KW-1133">Transmembrane helix</keyword>
<organism evidence="16 17">
    <name type="scientific">Nocardia stercoris</name>
    <dbReference type="NCBI Taxonomy" id="2483361"/>
    <lineage>
        <taxon>Bacteria</taxon>
        <taxon>Bacillati</taxon>
        <taxon>Actinomycetota</taxon>
        <taxon>Actinomycetes</taxon>
        <taxon>Mycobacteriales</taxon>
        <taxon>Nocardiaceae</taxon>
        <taxon>Nocardia</taxon>
    </lineage>
</organism>
<dbReference type="InterPro" id="IPR004513">
    <property type="entry name" value="FtsX"/>
</dbReference>
<dbReference type="NCBIfam" id="NF038346">
    <property type="entry name" value="FtsX_actino"/>
    <property type="match status" value="1"/>
</dbReference>
<reference evidence="16 17" key="1">
    <citation type="submission" date="2018-10" db="EMBL/GenBank/DDBJ databases">
        <title>Isolation from cow dung.</title>
        <authorList>
            <person name="Ling L."/>
        </authorList>
    </citation>
    <scope>NUCLEOTIDE SEQUENCE [LARGE SCALE GENOMIC DNA]</scope>
    <source>
        <strain evidence="16 17">NEAU-LL90</strain>
    </source>
</reference>
<dbReference type="InterPro" id="IPR040690">
    <property type="entry name" value="FtsX_ECD"/>
</dbReference>
<evidence type="ECO:0000256" key="6">
    <source>
        <dbReference type="ARBA" id="ARBA00022475"/>
    </source>
</evidence>
<comment type="similarity">
    <text evidence="3 12">Belongs to the ABC-4 integral membrane protein family. FtsX subfamily.</text>
</comment>
<comment type="caution">
    <text evidence="16">The sequence shown here is derived from an EMBL/GenBank/DDBJ whole genome shotgun (WGS) entry which is preliminary data.</text>
</comment>
<feature type="transmembrane region" description="Helical" evidence="13">
    <location>
        <begin position="21"/>
        <end position="42"/>
    </location>
</feature>
<dbReference type="Pfam" id="PF18075">
    <property type="entry name" value="FtsX_ECD"/>
    <property type="match status" value="1"/>
</dbReference>
<dbReference type="GO" id="GO:0051301">
    <property type="term" value="P:cell division"/>
    <property type="evidence" value="ECO:0007669"/>
    <property type="project" value="UniProtKB-KW"/>
</dbReference>
<comment type="subcellular location">
    <subcellularLocation>
        <location evidence="2">Cell membrane</location>
        <topology evidence="2">Multi-pass membrane protein</topology>
    </subcellularLocation>
</comment>
<keyword evidence="10 12" id="KW-0472">Membrane</keyword>
<evidence type="ECO:0000256" key="7">
    <source>
        <dbReference type="ARBA" id="ARBA00022618"/>
    </source>
</evidence>
<feature type="transmembrane region" description="Helical" evidence="13">
    <location>
        <begin position="222"/>
        <end position="246"/>
    </location>
</feature>
<dbReference type="EMBL" id="RFFH01000001">
    <property type="protein sequence ID" value="RMI35236.1"/>
    <property type="molecule type" value="Genomic_DNA"/>
</dbReference>
<evidence type="ECO:0000256" key="1">
    <source>
        <dbReference type="ARBA" id="ARBA00003552"/>
    </source>
</evidence>
<dbReference type="PANTHER" id="PTHR47755:SF1">
    <property type="entry name" value="CELL DIVISION PROTEIN FTSX"/>
    <property type="match status" value="1"/>
</dbReference>
<dbReference type="AlphaFoldDB" id="A0A3M2LDX3"/>
<accession>A0A3M2LDX3</accession>
<dbReference type="PIRSF" id="PIRSF003097">
    <property type="entry name" value="FtsX"/>
    <property type="match status" value="1"/>
</dbReference>
<keyword evidence="6 12" id="KW-1003">Cell membrane</keyword>
<feature type="transmembrane region" description="Helical" evidence="13">
    <location>
        <begin position="176"/>
        <end position="201"/>
    </location>
</feature>
<feature type="domain" description="FtsX extracellular" evidence="15">
    <location>
        <begin position="57"/>
        <end position="156"/>
    </location>
</feature>
<keyword evidence="11 12" id="KW-0131">Cell cycle</keyword>
<evidence type="ECO:0000256" key="3">
    <source>
        <dbReference type="ARBA" id="ARBA00007379"/>
    </source>
</evidence>
<evidence type="ECO:0000256" key="8">
    <source>
        <dbReference type="ARBA" id="ARBA00022692"/>
    </source>
</evidence>
<keyword evidence="7 12" id="KW-0132">Cell division</keyword>
<comment type="subunit">
    <text evidence="4">Forms a membrane-associated complex with FtsE.</text>
</comment>
<evidence type="ECO:0000256" key="5">
    <source>
        <dbReference type="ARBA" id="ARBA00021907"/>
    </source>
</evidence>
<dbReference type="InterPro" id="IPR003838">
    <property type="entry name" value="ABC3_permease_C"/>
</dbReference>
<comment type="function">
    <text evidence="1">Part of the ABC transporter FtsEX involved in cellular division.</text>
</comment>
<dbReference type="InterPro" id="IPR047929">
    <property type="entry name" value="FtsX_actino"/>
</dbReference>
<proteinExistence type="inferred from homology"/>
<evidence type="ECO:0000256" key="9">
    <source>
        <dbReference type="ARBA" id="ARBA00022989"/>
    </source>
</evidence>
<dbReference type="Pfam" id="PF02687">
    <property type="entry name" value="FtsX"/>
    <property type="match status" value="1"/>
</dbReference>
<feature type="domain" description="ABC3 transporter permease C-terminal" evidence="14">
    <location>
        <begin position="180"/>
        <end position="289"/>
    </location>
</feature>